<dbReference type="Pfam" id="PF10317">
    <property type="entry name" value="7TM_GPCR_Srd"/>
    <property type="match status" value="1"/>
</dbReference>
<proteinExistence type="inferred from homology"/>
<evidence type="ECO:0000256" key="5">
    <source>
        <dbReference type="ARBA" id="ARBA00023136"/>
    </source>
</evidence>
<feature type="transmembrane region" description="Helical" evidence="6">
    <location>
        <begin position="168"/>
        <end position="190"/>
    </location>
</feature>
<dbReference type="PANTHER" id="PTHR22945">
    <property type="entry name" value="SERPENTINE RECEPTOR, CLASS D DELTA"/>
    <property type="match status" value="1"/>
</dbReference>
<dbReference type="PANTHER" id="PTHR22945:SF40">
    <property type="entry name" value="SERPENTINE RECEPTOR, CLASS D (DELTA)-RELATED"/>
    <property type="match status" value="1"/>
</dbReference>
<sequence length="256" mass="28864">ITIIGVTSNIGLLLASFYQTPRPLKTYSVMIKIGALNDLISVCCDFFTMQRLLVIPGNLMYLSSGPCSRISARSCYLVYCYQLCTLLYSMYVMLASFVYRLWILHRPNPETRNLLIVMGLLYIPAALLGFEFTFADADIDIVTEFLRVNAPSYLLEPGALSGHSGMTFHLVFTIIFVVLTPGPVYGAIMYCRHKVDHIYHNFFQALTVHALLPPITCLAVVIYLILFFDIYHHVVAAIPPAGSAFCTIYYVEPYKR</sequence>
<feature type="non-terminal residue" evidence="7">
    <location>
        <position position="1"/>
    </location>
</feature>
<dbReference type="AlphaFoldDB" id="A0AAV5V1W4"/>
<comment type="similarity">
    <text evidence="2">Belongs to the nematode receptor-like protein srd family.</text>
</comment>
<evidence type="ECO:0000313" key="8">
    <source>
        <dbReference type="Proteomes" id="UP001432322"/>
    </source>
</evidence>
<accession>A0AAV5V1W4</accession>
<dbReference type="InterPro" id="IPR019421">
    <property type="entry name" value="7TM_GPCR_serpentine_rcpt_Srd"/>
</dbReference>
<feature type="non-terminal residue" evidence="7">
    <location>
        <position position="256"/>
    </location>
</feature>
<name>A0AAV5V1W4_9BILA</name>
<protein>
    <recommendedName>
        <fullName evidence="9">G protein-coupled receptor</fullName>
    </recommendedName>
</protein>
<feature type="transmembrane region" description="Helical" evidence="6">
    <location>
        <begin position="202"/>
        <end position="224"/>
    </location>
</feature>
<feature type="transmembrane region" description="Helical" evidence="6">
    <location>
        <begin position="230"/>
        <end position="251"/>
    </location>
</feature>
<keyword evidence="5 6" id="KW-0472">Membrane</keyword>
<evidence type="ECO:0000256" key="6">
    <source>
        <dbReference type="SAM" id="Phobius"/>
    </source>
</evidence>
<keyword evidence="4 6" id="KW-1133">Transmembrane helix</keyword>
<feature type="transmembrane region" description="Helical" evidence="6">
    <location>
        <begin position="114"/>
        <end position="135"/>
    </location>
</feature>
<comment type="subcellular location">
    <subcellularLocation>
        <location evidence="1">Membrane</location>
        <topology evidence="1">Multi-pass membrane protein</topology>
    </subcellularLocation>
</comment>
<organism evidence="7 8">
    <name type="scientific">Pristionchus fissidentatus</name>
    <dbReference type="NCBI Taxonomy" id="1538716"/>
    <lineage>
        <taxon>Eukaryota</taxon>
        <taxon>Metazoa</taxon>
        <taxon>Ecdysozoa</taxon>
        <taxon>Nematoda</taxon>
        <taxon>Chromadorea</taxon>
        <taxon>Rhabditida</taxon>
        <taxon>Rhabditina</taxon>
        <taxon>Diplogasteromorpha</taxon>
        <taxon>Diplogasteroidea</taxon>
        <taxon>Neodiplogasteridae</taxon>
        <taxon>Pristionchus</taxon>
    </lineage>
</organism>
<evidence type="ECO:0000256" key="1">
    <source>
        <dbReference type="ARBA" id="ARBA00004141"/>
    </source>
</evidence>
<dbReference type="GO" id="GO:0016020">
    <property type="term" value="C:membrane"/>
    <property type="evidence" value="ECO:0007669"/>
    <property type="project" value="UniProtKB-SubCell"/>
</dbReference>
<feature type="transmembrane region" description="Helical" evidence="6">
    <location>
        <begin position="76"/>
        <end position="102"/>
    </location>
</feature>
<dbReference type="Proteomes" id="UP001432322">
    <property type="component" value="Unassembled WGS sequence"/>
</dbReference>
<keyword evidence="8" id="KW-1185">Reference proteome</keyword>
<gene>
    <name evidence="7" type="ORF">PFISCL1PPCAC_4335</name>
</gene>
<keyword evidence="3 6" id="KW-0812">Transmembrane</keyword>
<evidence type="ECO:0008006" key="9">
    <source>
        <dbReference type="Google" id="ProtNLM"/>
    </source>
</evidence>
<evidence type="ECO:0000256" key="2">
    <source>
        <dbReference type="ARBA" id="ARBA00009166"/>
    </source>
</evidence>
<evidence type="ECO:0000256" key="3">
    <source>
        <dbReference type="ARBA" id="ARBA00022692"/>
    </source>
</evidence>
<reference evidence="7" key="1">
    <citation type="submission" date="2023-10" db="EMBL/GenBank/DDBJ databases">
        <title>Genome assembly of Pristionchus species.</title>
        <authorList>
            <person name="Yoshida K."/>
            <person name="Sommer R.J."/>
        </authorList>
    </citation>
    <scope>NUCLEOTIDE SEQUENCE</scope>
    <source>
        <strain evidence="7">RS5133</strain>
    </source>
</reference>
<evidence type="ECO:0000313" key="7">
    <source>
        <dbReference type="EMBL" id="GMT13038.1"/>
    </source>
</evidence>
<dbReference type="EMBL" id="BTSY01000002">
    <property type="protein sequence ID" value="GMT13038.1"/>
    <property type="molecule type" value="Genomic_DNA"/>
</dbReference>
<comment type="caution">
    <text evidence="7">The sequence shown here is derived from an EMBL/GenBank/DDBJ whole genome shotgun (WGS) entry which is preliminary data.</text>
</comment>
<evidence type="ECO:0000256" key="4">
    <source>
        <dbReference type="ARBA" id="ARBA00022989"/>
    </source>
</evidence>
<dbReference type="InterPro" id="IPR050920">
    <property type="entry name" value="Nematode_rcpt-like_delta"/>
</dbReference>